<protein>
    <submittedName>
        <fullName evidence="1">Uncharacterized protein</fullName>
    </submittedName>
</protein>
<evidence type="ECO:0000313" key="2">
    <source>
        <dbReference type="EMBL" id="CAF4000379.1"/>
    </source>
</evidence>
<organism evidence="1 3">
    <name type="scientific">Didymodactylos carnosus</name>
    <dbReference type="NCBI Taxonomy" id="1234261"/>
    <lineage>
        <taxon>Eukaryota</taxon>
        <taxon>Metazoa</taxon>
        <taxon>Spiralia</taxon>
        <taxon>Gnathifera</taxon>
        <taxon>Rotifera</taxon>
        <taxon>Eurotatoria</taxon>
        <taxon>Bdelloidea</taxon>
        <taxon>Philodinida</taxon>
        <taxon>Philodinidae</taxon>
        <taxon>Didymodactylos</taxon>
    </lineage>
</organism>
<evidence type="ECO:0000313" key="1">
    <source>
        <dbReference type="EMBL" id="CAF1189308.1"/>
    </source>
</evidence>
<comment type="caution">
    <text evidence="1">The sequence shown here is derived from an EMBL/GenBank/DDBJ whole genome shotgun (WGS) entry which is preliminary data.</text>
</comment>
<proteinExistence type="predicted"/>
<evidence type="ECO:0000313" key="3">
    <source>
        <dbReference type="Proteomes" id="UP000677228"/>
    </source>
</evidence>
<accession>A0A8S2EF90</accession>
<sequence length="136" mass="15566">MSFRTYRLIDDCEREIVKLLAAEVGRKPRLIVQTIIEGDYGQISEHYEKIKERTAVGRINEILSTAARKVANARVNNSYNFEPLPTDTIDYVSYSDGTSFSQQHVNDHQTPPFRGTGRSIVSKTHILHKREYPVNS</sequence>
<dbReference type="EMBL" id="CAJOBA010035208">
    <property type="protein sequence ID" value="CAF4000379.1"/>
    <property type="molecule type" value="Genomic_DNA"/>
</dbReference>
<dbReference type="Proteomes" id="UP000682733">
    <property type="component" value="Unassembled WGS sequence"/>
</dbReference>
<dbReference type="EMBL" id="CAJNOK010013678">
    <property type="protein sequence ID" value="CAF1189308.1"/>
    <property type="molecule type" value="Genomic_DNA"/>
</dbReference>
<name>A0A8S2EF90_9BILA</name>
<reference evidence="1" key="1">
    <citation type="submission" date="2021-02" db="EMBL/GenBank/DDBJ databases">
        <authorList>
            <person name="Nowell W R."/>
        </authorList>
    </citation>
    <scope>NUCLEOTIDE SEQUENCE</scope>
</reference>
<gene>
    <name evidence="1" type="ORF">OVA965_LOCUS23456</name>
    <name evidence="2" type="ORF">TMI583_LOCUS24177</name>
</gene>
<dbReference type="AlphaFoldDB" id="A0A8S2EF90"/>
<dbReference type="Proteomes" id="UP000677228">
    <property type="component" value="Unassembled WGS sequence"/>
</dbReference>